<reference evidence="1 2" key="1">
    <citation type="submission" date="2016-11" db="EMBL/GenBank/DDBJ databases">
        <authorList>
            <person name="Jaros S."/>
            <person name="Januszkiewicz K."/>
            <person name="Wedrychowicz H."/>
        </authorList>
    </citation>
    <scope>NUCLEOTIDE SEQUENCE [LARGE SCALE GENOMIC DNA]</scope>
    <source>
        <strain evidence="1 2">ACAM 239</strain>
    </source>
</reference>
<protein>
    <submittedName>
        <fullName evidence="1">Uncharacterized protein</fullName>
    </submittedName>
</protein>
<organism evidence="1 2">
    <name type="scientific">Vreelandella aquamarina</name>
    <dbReference type="NCBI Taxonomy" id="77097"/>
    <lineage>
        <taxon>Bacteria</taxon>
        <taxon>Pseudomonadati</taxon>
        <taxon>Pseudomonadota</taxon>
        <taxon>Gammaproteobacteria</taxon>
        <taxon>Oceanospirillales</taxon>
        <taxon>Halomonadaceae</taxon>
        <taxon>Vreelandella</taxon>
    </lineage>
</organism>
<dbReference type="Proteomes" id="UP000185024">
    <property type="component" value="Unassembled WGS sequence"/>
</dbReference>
<name>A0A1N6DMX8_9GAMM</name>
<evidence type="ECO:0000313" key="2">
    <source>
        <dbReference type="Proteomes" id="UP000185024"/>
    </source>
</evidence>
<sequence length="65" mass="7293">MPYYSPERKEAILQKMAPPHSLTVAELASQEEASVPQPCTIGVKLPEDEVPFCRKRSFHDVLPPC</sequence>
<gene>
    <name evidence="1" type="ORF">SAMN05878438_2879</name>
</gene>
<proteinExistence type="predicted"/>
<accession>A0A1N6DMX8</accession>
<dbReference type="EMBL" id="FSQX01000001">
    <property type="protein sequence ID" value="SIN72158.1"/>
    <property type="molecule type" value="Genomic_DNA"/>
</dbReference>
<evidence type="ECO:0000313" key="1">
    <source>
        <dbReference type="EMBL" id="SIN72158.1"/>
    </source>
</evidence>
<dbReference type="AlphaFoldDB" id="A0A1N6DMX8"/>